<feature type="non-terminal residue" evidence="1">
    <location>
        <position position="33"/>
    </location>
</feature>
<reference evidence="1" key="1">
    <citation type="submission" date="2020-02" db="EMBL/GenBank/DDBJ databases">
        <authorList>
            <person name="Meier V. D."/>
        </authorList>
    </citation>
    <scope>NUCLEOTIDE SEQUENCE</scope>
    <source>
        <strain evidence="1">AVDCRST_MAG93</strain>
    </source>
</reference>
<proteinExistence type="predicted"/>
<accession>A0A6J4KCP1</accession>
<name>A0A6J4KCP1_9CHLR</name>
<sequence>MFCTVVKTEIMLFSLAQRAATQTWAGIRSTIDP</sequence>
<evidence type="ECO:0000313" key="1">
    <source>
        <dbReference type="EMBL" id="CAA9302266.1"/>
    </source>
</evidence>
<organism evidence="1">
    <name type="scientific">uncultured Chloroflexia bacterium</name>
    <dbReference type="NCBI Taxonomy" id="1672391"/>
    <lineage>
        <taxon>Bacteria</taxon>
        <taxon>Bacillati</taxon>
        <taxon>Chloroflexota</taxon>
        <taxon>Chloroflexia</taxon>
        <taxon>environmental samples</taxon>
    </lineage>
</organism>
<dbReference type="AlphaFoldDB" id="A0A6J4KCP1"/>
<protein>
    <submittedName>
        <fullName evidence="1">Uncharacterized protein</fullName>
    </submittedName>
</protein>
<dbReference type="EMBL" id="CADCTR010001581">
    <property type="protein sequence ID" value="CAA9302266.1"/>
    <property type="molecule type" value="Genomic_DNA"/>
</dbReference>
<gene>
    <name evidence="1" type="ORF">AVDCRST_MAG93-4689</name>
</gene>